<dbReference type="GO" id="GO:0009307">
    <property type="term" value="P:DNA restriction-modification system"/>
    <property type="evidence" value="ECO:0007669"/>
    <property type="project" value="UniProtKB-KW"/>
</dbReference>
<dbReference type="EMBL" id="CP127294">
    <property type="protein sequence ID" value="WIX78675.1"/>
    <property type="molecule type" value="Genomic_DNA"/>
</dbReference>
<accession>A0A9Y2IGE9</accession>
<evidence type="ECO:0000256" key="1">
    <source>
        <dbReference type="ARBA" id="ARBA00022603"/>
    </source>
</evidence>
<dbReference type="AlphaFoldDB" id="A0A9Y2IGE9"/>
<dbReference type="Proteomes" id="UP001236014">
    <property type="component" value="Chromosome"/>
</dbReference>
<keyword evidence="2" id="KW-0808">Transferase</keyword>
<keyword evidence="5" id="KW-1185">Reference proteome</keyword>
<dbReference type="InterPro" id="IPR029063">
    <property type="entry name" value="SAM-dependent_MTases_sf"/>
</dbReference>
<evidence type="ECO:0000256" key="3">
    <source>
        <dbReference type="ARBA" id="ARBA00022747"/>
    </source>
</evidence>
<evidence type="ECO:0000313" key="5">
    <source>
        <dbReference type="Proteomes" id="UP001236014"/>
    </source>
</evidence>
<dbReference type="Gene3D" id="3.40.50.150">
    <property type="entry name" value="Vaccinia Virus protein VP39"/>
    <property type="match status" value="1"/>
</dbReference>
<gene>
    <name evidence="4" type="ORF">QRX50_46305</name>
</gene>
<evidence type="ECO:0000256" key="2">
    <source>
        <dbReference type="ARBA" id="ARBA00022679"/>
    </source>
</evidence>
<dbReference type="REBASE" id="729285">
    <property type="entry name" value="M.Asp215ORF46305P"/>
</dbReference>
<dbReference type="Pfam" id="PF00145">
    <property type="entry name" value="DNA_methylase"/>
    <property type="match status" value="1"/>
</dbReference>
<proteinExistence type="predicted"/>
<evidence type="ECO:0000313" key="4">
    <source>
        <dbReference type="EMBL" id="WIX78675.1"/>
    </source>
</evidence>
<reference evidence="4 5" key="1">
    <citation type="submission" date="2023-06" db="EMBL/GenBank/DDBJ databases">
        <authorList>
            <person name="Oyuntsetseg B."/>
            <person name="Kim S.B."/>
        </authorList>
    </citation>
    <scope>NUCLEOTIDE SEQUENCE [LARGE SCALE GENOMIC DNA]</scope>
    <source>
        <strain evidence="4 5">2-15</strain>
    </source>
</reference>
<keyword evidence="3" id="KW-0680">Restriction system</keyword>
<name>A0A9Y2IGE9_9PSEU</name>
<dbReference type="InterPro" id="IPR001525">
    <property type="entry name" value="C5_MeTfrase"/>
</dbReference>
<sequence length="403" mass="45534">MYTMTDLFCGAGGSGLGATSVPGVELRMAANHSPRAIETHETNFPDCKHDCADISQVVPRRYERTNILWASPECTNHSIAKGRRRAAPGQASLFDDEVPDHVAERSRATMWDVPRFAEAHRYDVVIVENVVDAVKWEPFRAWLLAMDSYGYDHHIVSLNSMHAPAIAAPRAPQSRDRMYVVFWRKGNPRPNLDIRPQAYCPACDMVVEAVQSFKPGREVGRYRQQYVYRCPRFAKCKTVVEPFALPAAAVIDWSNQGQRIGDRDKPLSDKTLARIEAGLARYGRPMTFEATGNTFVRPGSGYARAWPADWPTATLTTSHTRALLVPSGGTRNEDARPVGEPFRTRTTSEWEACWCRWRAARANRPRPPGCRCARRPHGTRRRWWCPTTRPASRTPPTCGRCRR</sequence>
<protein>
    <submittedName>
        <fullName evidence="4">DNA cytosine methyltransferase</fullName>
    </submittedName>
</protein>
<dbReference type="SUPFAM" id="SSF53335">
    <property type="entry name" value="S-adenosyl-L-methionine-dependent methyltransferases"/>
    <property type="match status" value="1"/>
</dbReference>
<dbReference type="RefSeq" id="WP_285969382.1">
    <property type="nucleotide sequence ID" value="NZ_CP127294.1"/>
</dbReference>
<organism evidence="4 5">
    <name type="scientific">Amycolatopsis carbonis</name>
    <dbReference type="NCBI Taxonomy" id="715471"/>
    <lineage>
        <taxon>Bacteria</taxon>
        <taxon>Bacillati</taxon>
        <taxon>Actinomycetota</taxon>
        <taxon>Actinomycetes</taxon>
        <taxon>Pseudonocardiales</taxon>
        <taxon>Pseudonocardiaceae</taxon>
        <taxon>Amycolatopsis</taxon>
    </lineage>
</organism>
<dbReference type="GO" id="GO:0032259">
    <property type="term" value="P:methylation"/>
    <property type="evidence" value="ECO:0007669"/>
    <property type="project" value="UniProtKB-KW"/>
</dbReference>
<keyword evidence="1 4" id="KW-0489">Methyltransferase</keyword>
<dbReference type="GO" id="GO:0008168">
    <property type="term" value="F:methyltransferase activity"/>
    <property type="evidence" value="ECO:0007669"/>
    <property type="project" value="UniProtKB-KW"/>
</dbReference>
<dbReference type="KEGG" id="acab:QRX50_46305"/>